<dbReference type="SUPFAM" id="SSF53335">
    <property type="entry name" value="S-adenosyl-L-methionine-dependent methyltransferases"/>
    <property type="match status" value="1"/>
</dbReference>
<sequence length="364" mass="40897">MALADACDVAAAPHAAGLQWLLDAYRAMLPAKPLVEKLLARYELNQTWSSLAFQDAVMETVIRDPICEKFAPQPIYTYRFLKRYMDALEGVGADVSDALAEELIQLVSVSSVLDPTSLDPDHMHHVTYRVPRQIARTEEDVIVTCRVASVFNEVGLKIWEAGWFLAEYALAHRELFEQRSVLELGAGVGITGIILGKCVAARRLLLSDYAPKVMQNLRYNIEINAQLGRPYLAHDVAAEVIDWETWQPAEEGSDDTIRPDILLAGDCVYDVSTFPSLVRVLHAFLGPRQEQPSAPSPYREAIFAATIRNQATFEAFLSTLAEHQIMYEDITSASLARMTPEPLFPYENRHQIRLCRLYRTPFTA</sequence>
<dbReference type="Pfam" id="PF10294">
    <property type="entry name" value="Methyltransf_16"/>
    <property type="match status" value="1"/>
</dbReference>
<dbReference type="EMBL" id="JAKCXM010000170">
    <property type="protein sequence ID" value="KAJ0399834.1"/>
    <property type="molecule type" value="Genomic_DNA"/>
</dbReference>
<evidence type="ECO:0000313" key="1">
    <source>
        <dbReference type="EMBL" id="KAJ0399834.1"/>
    </source>
</evidence>
<dbReference type="Proteomes" id="UP001209570">
    <property type="component" value="Unassembled WGS sequence"/>
</dbReference>
<dbReference type="AlphaFoldDB" id="A0AAD5LIN1"/>
<reference evidence="1" key="1">
    <citation type="submission" date="2021-12" db="EMBL/GenBank/DDBJ databases">
        <title>Prjna785345.</title>
        <authorList>
            <person name="Rujirawat T."/>
            <person name="Krajaejun T."/>
        </authorList>
    </citation>
    <scope>NUCLEOTIDE SEQUENCE</scope>
    <source>
        <strain evidence="1">Pi057C3</strain>
    </source>
</reference>
<proteinExistence type="predicted"/>
<gene>
    <name evidence="1" type="ORF">P43SY_008140</name>
</gene>
<keyword evidence="2" id="KW-1185">Reference proteome</keyword>
<dbReference type="Gene3D" id="3.40.50.150">
    <property type="entry name" value="Vaccinia Virus protein VP39"/>
    <property type="match status" value="1"/>
</dbReference>
<comment type="caution">
    <text evidence="1">The sequence shown here is derived from an EMBL/GenBank/DDBJ whole genome shotgun (WGS) entry which is preliminary data.</text>
</comment>
<evidence type="ECO:0008006" key="3">
    <source>
        <dbReference type="Google" id="ProtNLM"/>
    </source>
</evidence>
<protein>
    <recommendedName>
        <fullName evidence="3">FAM86 N-terminal domain-containing protein</fullName>
    </recommendedName>
</protein>
<dbReference type="PANTHER" id="PTHR14614">
    <property type="entry name" value="HEPATOCELLULAR CARCINOMA-ASSOCIATED ANTIGEN"/>
    <property type="match status" value="1"/>
</dbReference>
<name>A0AAD5LIN1_PYTIN</name>
<dbReference type="PANTHER" id="PTHR14614:SF163">
    <property type="entry name" value="METHYLTRANSFERASE SMALL DOMAIN-CONTAINING PROTEIN"/>
    <property type="match status" value="1"/>
</dbReference>
<dbReference type="InterPro" id="IPR019410">
    <property type="entry name" value="Methyltransf_16"/>
</dbReference>
<organism evidence="1 2">
    <name type="scientific">Pythium insidiosum</name>
    <name type="common">Pythiosis disease agent</name>
    <dbReference type="NCBI Taxonomy" id="114742"/>
    <lineage>
        <taxon>Eukaryota</taxon>
        <taxon>Sar</taxon>
        <taxon>Stramenopiles</taxon>
        <taxon>Oomycota</taxon>
        <taxon>Peronosporomycetes</taxon>
        <taxon>Pythiales</taxon>
        <taxon>Pythiaceae</taxon>
        <taxon>Pythium</taxon>
    </lineage>
</organism>
<accession>A0AAD5LIN1</accession>
<evidence type="ECO:0000313" key="2">
    <source>
        <dbReference type="Proteomes" id="UP001209570"/>
    </source>
</evidence>
<dbReference type="InterPro" id="IPR029063">
    <property type="entry name" value="SAM-dependent_MTases_sf"/>
</dbReference>